<keyword evidence="1" id="KW-0812">Transmembrane</keyword>
<sequence>MKCFQASVRSGFHSSVHTTLICATRHARRVMNLKSSKGFGTETSSEKAQEVGAGSSEAVENLEEKIRNRRGKKGGKVEPQVKVNAPVVDAVTGKAPATPESQYETAAVLTLFYFFLAILVEGLLLAGSGFFPEEWDQFIQDKIYPSYSPTVLLFLSMSSFYGLFKTGKLPGQKQL</sequence>
<comment type="caution">
    <text evidence="2">The sequence shown here is derived from an EMBL/GenBank/DDBJ whole genome shotgun (WGS) entry which is preliminary data.</text>
</comment>
<keyword evidence="1" id="KW-0472">Membrane</keyword>
<protein>
    <submittedName>
        <fullName evidence="2">Uncharacterized protein</fullName>
    </submittedName>
</protein>
<dbReference type="STRING" id="1157962.A0A250XK89"/>
<organism evidence="2 3">
    <name type="scientific">Chlamydomonas eustigma</name>
    <dbReference type="NCBI Taxonomy" id="1157962"/>
    <lineage>
        <taxon>Eukaryota</taxon>
        <taxon>Viridiplantae</taxon>
        <taxon>Chlorophyta</taxon>
        <taxon>core chlorophytes</taxon>
        <taxon>Chlorophyceae</taxon>
        <taxon>CS clade</taxon>
        <taxon>Chlamydomonadales</taxon>
        <taxon>Chlamydomonadaceae</taxon>
        <taxon>Chlamydomonas</taxon>
    </lineage>
</organism>
<feature type="transmembrane region" description="Helical" evidence="1">
    <location>
        <begin position="111"/>
        <end position="131"/>
    </location>
</feature>
<reference evidence="2 3" key="1">
    <citation type="submission" date="2017-08" db="EMBL/GenBank/DDBJ databases">
        <title>Acidophilic green algal genome provides insights into adaptation to an acidic environment.</title>
        <authorList>
            <person name="Hirooka S."/>
            <person name="Hirose Y."/>
            <person name="Kanesaki Y."/>
            <person name="Higuchi S."/>
            <person name="Fujiwara T."/>
            <person name="Onuma R."/>
            <person name="Era A."/>
            <person name="Ohbayashi R."/>
            <person name="Uzuka A."/>
            <person name="Nozaki H."/>
            <person name="Yoshikawa H."/>
            <person name="Miyagishima S.Y."/>
        </authorList>
    </citation>
    <scope>NUCLEOTIDE SEQUENCE [LARGE SCALE GENOMIC DNA]</scope>
    <source>
        <strain evidence="2 3">NIES-2499</strain>
    </source>
</reference>
<dbReference type="AlphaFoldDB" id="A0A250XK89"/>
<accession>A0A250XK89</accession>
<dbReference type="PANTHER" id="PTHR37385">
    <property type="entry name" value="PROTEIN LOW PSII ACCUMULATION 2, CHLOROPLASTIC"/>
    <property type="match status" value="1"/>
</dbReference>
<gene>
    <name evidence="2" type="ORF">CEUSTIGMA_g10861.t1</name>
</gene>
<keyword evidence="1" id="KW-1133">Transmembrane helix</keyword>
<evidence type="ECO:0000256" key="1">
    <source>
        <dbReference type="SAM" id="Phobius"/>
    </source>
</evidence>
<proteinExistence type="predicted"/>
<keyword evidence="3" id="KW-1185">Reference proteome</keyword>
<dbReference type="InterPro" id="IPR038789">
    <property type="entry name" value="LPA2-like"/>
</dbReference>
<dbReference type="EMBL" id="BEGY01000099">
    <property type="protein sequence ID" value="GAX83436.1"/>
    <property type="molecule type" value="Genomic_DNA"/>
</dbReference>
<dbReference type="OrthoDB" id="568307at2759"/>
<feature type="transmembrane region" description="Helical" evidence="1">
    <location>
        <begin position="143"/>
        <end position="164"/>
    </location>
</feature>
<evidence type="ECO:0000313" key="3">
    <source>
        <dbReference type="Proteomes" id="UP000232323"/>
    </source>
</evidence>
<dbReference type="Proteomes" id="UP000232323">
    <property type="component" value="Unassembled WGS sequence"/>
</dbReference>
<dbReference type="PANTHER" id="PTHR37385:SF2">
    <property type="entry name" value="PROTEIN LPA2"/>
    <property type="match status" value="1"/>
</dbReference>
<evidence type="ECO:0000313" key="2">
    <source>
        <dbReference type="EMBL" id="GAX83436.1"/>
    </source>
</evidence>
<name>A0A250XK89_9CHLO</name>